<keyword evidence="1" id="KW-0175">Coiled coil</keyword>
<dbReference type="AlphaFoldDB" id="A0A6A3JFR8"/>
<accession>A0A6A3JFR8</accession>
<comment type="caution">
    <text evidence="2">The sequence shown here is derived from an EMBL/GenBank/DDBJ whole genome shotgun (WGS) entry which is preliminary data.</text>
</comment>
<gene>
    <name evidence="2" type="ORF">PR002_g20175</name>
</gene>
<evidence type="ECO:0000313" key="3">
    <source>
        <dbReference type="Proteomes" id="UP000435112"/>
    </source>
</evidence>
<dbReference type="OrthoDB" id="10356540at2759"/>
<organism evidence="2 3">
    <name type="scientific">Phytophthora rubi</name>
    <dbReference type="NCBI Taxonomy" id="129364"/>
    <lineage>
        <taxon>Eukaryota</taxon>
        <taxon>Sar</taxon>
        <taxon>Stramenopiles</taxon>
        <taxon>Oomycota</taxon>
        <taxon>Peronosporomycetes</taxon>
        <taxon>Peronosporales</taxon>
        <taxon>Peronosporaceae</taxon>
        <taxon>Phytophthora</taxon>
    </lineage>
</organism>
<proteinExistence type="predicted"/>
<sequence length="80" mass="9344">MKNIEALEEEVARLDVQHEEDVAKRMQLEVDIEQREEQHSLTISKLNDSYEVEIGKLQSELNEVKAKYDALKEVMTGVWN</sequence>
<protein>
    <submittedName>
        <fullName evidence="2">Uncharacterized protein</fullName>
    </submittedName>
</protein>
<reference evidence="2 3" key="1">
    <citation type="submission" date="2018-09" db="EMBL/GenBank/DDBJ databases">
        <title>Genomic investigation of the strawberry pathogen Phytophthora fragariae indicates pathogenicity is determined by transcriptional variation in three key races.</title>
        <authorList>
            <person name="Adams T.M."/>
            <person name="Armitage A.D."/>
            <person name="Sobczyk M.K."/>
            <person name="Bates H.J."/>
            <person name="Dunwell J.M."/>
            <person name="Nellist C.F."/>
            <person name="Harrison R.J."/>
        </authorList>
    </citation>
    <scope>NUCLEOTIDE SEQUENCE [LARGE SCALE GENOMIC DNA]</scope>
    <source>
        <strain evidence="2 3">SCRP324</strain>
    </source>
</reference>
<dbReference type="EMBL" id="QXFU01001899">
    <property type="protein sequence ID" value="KAE8993650.1"/>
    <property type="molecule type" value="Genomic_DNA"/>
</dbReference>
<name>A0A6A3JFR8_9STRA</name>
<feature type="coiled-coil region" evidence="1">
    <location>
        <begin position="4"/>
        <end position="74"/>
    </location>
</feature>
<dbReference type="Proteomes" id="UP000435112">
    <property type="component" value="Unassembled WGS sequence"/>
</dbReference>
<evidence type="ECO:0000256" key="1">
    <source>
        <dbReference type="SAM" id="Coils"/>
    </source>
</evidence>
<evidence type="ECO:0000313" key="2">
    <source>
        <dbReference type="EMBL" id="KAE8993650.1"/>
    </source>
</evidence>